<evidence type="ECO:0000313" key="9">
    <source>
        <dbReference type="Proteomes" id="UP000295367"/>
    </source>
</evidence>
<protein>
    <submittedName>
        <fullName evidence="8">Outer membrane lipoprotein SlyB</fullName>
    </submittedName>
</protein>
<dbReference type="GO" id="GO:0009279">
    <property type="term" value="C:cell outer membrane"/>
    <property type="evidence" value="ECO:0007669"/>
    <property type="project" value="UniProtKB-SubCell"/>
</dbReference>
<keyword evidence="5 8" id="KW-0449">Lipoprotein</keyword>
<keyword evidence="4" id="KW-0564">Palmitate</keyword>
<dbReference type="InterPro" id="IPR051407">
    <property type="entry name" value="Bact_OM_lipoprot/Surf_antigen"/>
</dbReference>
<evidence type="ECO:0000259" key="7">
    <source>
        <dbReference type="Pfam" id="PF05433"/>
    </source>
</evidence>
<dbReference type="InterPro" id="IPR008816">
    <property type="entry name" value="Gly_zipper_2TM_dom"/>
</dbReference>
<comment type="caution">
    <text evidence="8">The sequence shown here is derived from an EMBL/GenBank/DDBJ whole genome shotgun (WGS) entry which is preliminary data.</text>
</comment>
<evidence type="ECO:0000256" key="1">
    <source>
        <dbReference type="ARBA" id="ARBA00004459"/>
    </source>
</evidence>
<dbReference type="RefSeq" id="WP_124945273.1">
    <property type="nucleotide sequence ID" value="NZ_BHVT01000009.1"/>
</dbReference>
<evidence type="ECO:0000256" key="4">
    <source>
        <dbReference type="ARBA" id="ARBA00023139"/>
    </source>
</evidence>
<organism evidence="8 9">
    <name type="scientific">Sulfurirhabdus autotrophica</name>
    <dbReference type="NCBI Taxonomy" id="1706046"/>
    <lineage>
        <taxon>Bacteria</taxon>
        <taxon>Pseudomonadati</taxon>
        <taxon>Pseudomonadota</taxon>
        <taxon>Betaproteobacteria</taxon>
        <taxon>Nitrosomonadales</taxon>
        <taxon>Sulfuricellaceae</taxon>
        <taxon>Sulfurirhabdus</taxon>
    </lineage>
</organism>
<dbReference type="PANTHER" id="PTHR35603:SF1">
    <property type="entry name" value="OUTER MEMBRANE LIPOPROTEIN SLYB"/>
    <property type="match status" value="1"/>
</dbReference>
<evidence type="ECO:0000256" key="3">
    <source>
        <dbReference type="ARBA" id="ARBA00023136"/>
    </source>
</evidence>
<evidence type="ECO:0000256" key="5">
    <source>
        <dbReference type="ARBA" id="ARBA00023288"/>
    </source>
</evidence>
<feature type="signal peptide" evidence="6">
    <location>
        <begin position="1"/>
        <end position="21"/>
    </location>
</feature>
<dbReference type="EMBL" id="SMCO01000007">
    <property type="protein sequence ID" value="TCV86447.1"/>
    <property type="molecule type" value="Genomic_DNA"/>
</dbReference>
<sequence>MHTMKVVSALFISLAFLGGCASSMSGSAYSRSQARQVQEVQMGVVESVRQVQIEGTKTPVGTGAGAIVGGVAGSNIGGGKGSTIGTVLGAVAGGLAGSAVEEGVTRKTGLEITVKLDNGRMFAVTQEADEVFRPGERVRVLTGGGVTRVTH</sequence>
<accession>A0A4R3Y444</accession>
<name>A0A4R3Y444_9PROT</name>
<gene>
    <name evidence="8" type="ORF">EDC63_107137</name>
</gene>
<feature type="chain" id="PRO_5020800139" evidence="6">
    <location>
        <begin position="22"/>
        <end position="151"/>
    </location>
</feature>
<keyword evidence="3" id="KW-0472">Membrane</keyword>
<evidence type="ECO:0000256" key="6">
    <source>
        <dbReference type="SAM" id="SignalP"/>
    </source>
</evidence>
<comment type="subcellular location">
    <subcellularLocation>
        <location evidence="1">Cell outer membrane</location>
        <topology evidence="1">Lipid-anchor</topology>
    </subcellularLocation>
</comment>
<proteinExistence type="predicted"/>
<evidence type="ECO:0000313" key="8">
    <source>
        <dbReference type="EMBL" id="TCV86447.1"/>
    </source>
</evidence>
<dbReference type="PROSITE" id="PS51257">
    <property type="entry name" value="PROKAR_LIPOPROTEIN"/>
    <property type="match status" value="1"/>
</dbReference>
<dbReference type="PANTHER" id="PTHR35603">
    <property type="match status" value="1"/>
</dbReference>
<dbReference type="OrthoDB" id="5298161at2"/>
<dbReference type="Proteomes" id="UP000295367">
    <property type="component" value="Unassembled WGS sequence"/>
</dbReference>
<reference evidence="8 9" key="1">
    <citation type="submission" date="2019-03" db="EMBL/GenBank/DDBJ databases">
        <title>Genomic Encyclopedia of Type Strains, Phase IV (KMG-IV): sequencing the most valuable type-strain genomes for metagenomic binning, comparative biology and taxonomic classification.</title>
        <authorList>
            <person name="Goeker M."/>
        </authorList>
    </citation>
    <scope>NUCLEOTIDE SEQUENCE [LARGE SCALE GENOMIC DNA]</scope>
    <source>
        <strain evidence="8 9">DSM 100309</strain>
    </source>
</reference>
<feature type="domain" description="Glycine zipper 2TM" evidence="7">
    <location>
        <begin position="61"/>
        <end position="101"/>
    </location>
</feature>
<dbReference type="Pfam" id="PF05433">
    <property type="entry name" value="Rick_17kDa_Anti"/>
    <property type="match status" value="1"/>
</dbReference>
<keyword evidence="9" id="KW-1185">Reference proteome</keyword>
<keyword evidence="2 6" id="KW-0732">Signal</keyword>
<evidence type="ECO:0000256" key="2">
    <source>
        <dbReference type="ARBA" id="ARBA00022729"/>
    </source>
</evidence>
<dbReference type="AlphaFoldDB" id="A0A4R3Y444"/>